<accession>G1WL71</accession>
<comment type="caution">
    <text evidence="2">The sequence shown here is derived from an EMBL/GenBank/DDBJ whole genome shotgun (WGS) entry which is preliminary data.</text>
</comment>
<keyword evidence="3" id="KW-1185">Reference proteome</keyword>
<feature type="chain" id="PRO_5003425267" description="MBG domain-containing protein" evidence="1">
    <location>
        <begin position="35"/>
        <end position="461"/>
    </location>
</feature>
<evidence type="ECO:0000313" key="3">
    <source>
        <dbReference type="Proteomes" id="UP000004830"/>
    </source>
</evidence>
<dbReference type="EMBL" id="ADLS01000031">
    <property type="protein sequence ID" value="EGX68533.1"/>
    <property type="molecule type" value="Genomic_DNA"/>
</dbReference>
<dbReference type="RefSeq" id="WP_009142107.1">
    <property type="nucleotide sequence ID" value="NZ_JH126474.1"/>
</dbReference>
<dbReference type="STRING" id="742742.HMPREF9452_02084"/>
<sequence>MTACVNKKSKRVAAVVTASLVGALSIGAPAVALAANANIETLAVNWASGAKVTAATDGKGNVLGGDLSKQAFLAGSGKYLVPTEVANDFATTDVTGATLTYYKSDKSSVIANPDAYFAESTHLGAFYVKVTVDGQASDFYSFKVVAESALEGVQVRGSIVYNGADQSKSISFVDSEGYDLDLKGANVTFTNSKGETQSVVKNAGNYIASFKLGNTSYNVKFAVSPLDLSKASLVLEDKLGAFADDKAVLAALLANGEKMTDAATDLAITEVSAPNGTAVINSGAGAYEFTVSDAKGDDANVIGSAVVKSSALNTDVMLNGKFMYGSKEVDSLTFALVDGESFDASKLALKGSNGTVYKGDDIEVTYYDTVNKKAVDASALANAGSYEVTARIKPVQDFATGKWTGGTKKISVEVQGAEVESNKGLAFYFDGELSGDSKSVTYDGTDQLKRLSVVIKQDGKT</sequence>
<evidence type="ECO:0008006" key="4">
    <source>
        <dbReference type="Google" id="ProtNLM"/>
    </source>
</evidence>
<feature type="signal peptide" evidence="1">
    <location>
        <begin position="1"/>
        <end position="34"/>
    </location>
</feature>
<proteinExistence type="predicted"/>
<evidence type="ECO:0000256" key="1">
    <source>
        <dbReference type="SAM" id="SignalP"/>
    </source>
</evidence>
<dbReference type="PATRIC" id="fig|742742.3.peg.2060"/>
<evidence type="ECO:0000313" key="2">
    <source>
        <dbReference type="EMBL" id="EGX68533.1"/>
    </source>
</evidence>
<dbReference type="Proteomes" id="UP000004830">
    <property type="component" value="Unassembled WGS sequence"/>
</dbReference>
<gene>
    <name evidence="2" type="ORF">HMPREF9452_02084</name>
</gene>
<organism evidence="2 3">
    <name type="scientific">Collinsella tanakaei YIT 12063</name>
    <dbReference type="NCBI Taxonomy" id="742742"/>
    <lineage>
        <taxon>Bacteria</taxon>
        <taxon>Bacillati</taxon>
        <taxon>Actinomycetota</taxon>
        <taxon>Coriobacteriia</taxon>
        <taxon>Coriobacteriales</taxon>
        <taxon>Coriobacteriaceae</taxon>
        <taxon>Collinsella</taxon>
    </lineage>
</organism>
<protein>
    <recommendedName>
        <fullName evidence="4">MBG domain-containing protein</fullName>
    </recommendedName>
</protein>
<keyword evidence="1" id="KW-0732">Signal</keyword>
<dbReference type="AlphaFoldDB" id="G1WL71"/>
<reference evidence="2 3" key="1">
    <citation type="submission" date="2011-06" db="EMBL/GenBank/DDBJ databases">
        <title>The Genome Sequence of Collinsella tanakaei YIT 12063.</title>
        <authorList>
            <consortium name="The Broad Institute Genome Sequencing Platform"/>
            <person name="Earl A."/>
            <person name="Ward D."/>
            <person name="Feldgarden M."/>
            <person name="Gevers D."/>
            <person name="Morotomi M."/>
            <person name="Young S.K."/>
            <person name="Zeng Q."/>
            <person name="Gargeya S."/>
            <person name="Fitzgerald M."/>
            <person name="Haas B."/>
            <person name="Abouelleil A."/>
            <person name="Alvarado L."/>
            <person name="Arachchi H.M."/>
            <person name="Berlin A."/>
            <person name="Brown A."/>
            <person name="Chapman S.B."/>
            <person name="Chen Z."/>
            <person name="Dunbar C."/>
            <person name="Freedman E."/>
            <person name="Gearin G."/>
            <person name="Gellesch M."/>
            <person name="Goldberg J."/>
            <person name="Griggs A."/>
            <person name="Gujja S."/>
            <person name="Heiman D."/>
            <person name="Howarth C."/>
            <person name="Larson L."/>
            <person name="Lui A."/>
            <person name="MacDonald P.J.P."/>
            <person name="Mehta T."/>
            <person name="Montmayeur A."/>
            <person name="Murphy C."/>
            <person name="Neiman D."/>
            <person name="Pearson M."/>
            <person name="Priest M."/>
            <person name="Roberts A."/>
            <person name="Saif S."/>
            <person name="Shea T."/>
            <person name="Shenoy N."/>
            <person name="Sisk P."/>
            <person name="Stolte C."/>
            <person name="Sykes S."/>
            <person name="Wortman J."/>
            <person name="Nusbaum C."/>
            <person name="Birren B."/>
        </authorList>
    </citation>
    <scope>NUCLEOTIDE SEQUENCE [LARGE SCALE GENOMIC DNA]</scope>
    <source>
        <strain evidence="2 3">YIT 12063</strain>
    </source>
</reference>
<name>G1WL71_9ACTN</name>
<dbReference type="HOGENOM" id="CLU_592792_0_0_11"/>
<dbReference type="GeneID" id="62759760"/>